<gene>
    <name evidence="2" type="ORF">PL75_00605</name>
</gene>
<feature type="transmembrane region" description="Helical" evidence="1">
    <location>
        <begin position="129"/>
        <end position="148"/>
    </location>
</feature>
<accession>A0A0J1C696</accession>
<dbReference type="Proteomes" id="UP000036027">
    <property type="component" value="Unassembled WGS sequence"/>
</dbReference>
<keyword evidence="1" id="KW-0812">Transmembrane</keyword>
<reference evidence="2 3" key="1">
    <citation type="submission" date="2014-11" db="EMBL/GenBank/DDBJ databases">
        <title>Genome of a novel goose pathogen.</title>
        <authorList>
            <person name="Hansen C.M."/>
            <person name="Hueffer K."/>
            <person name="Choi S.C."/>
        </authorList>
    </citation>
    <scope>NUCLEOTIDE SEQUENCE [LARGE SCALE GENOMIC DNA]</scope>
    <source>
        <strain evidence="2 3">KH1503</strain>
    </source>
</reference>
<keyword evidence="1" id="KW-1133">Transmembrane helix</keyword>
<comment type="caution">
    <text evidence="2">The sequence shown here is derived from an EMBL/GenBank/DDBJ whole genome shotgun (WGS) entry which is preliminary data.</text>
</comment>
<dbReference type="AlphaFoldDB" id="A0A0J1C696"/>
<feature type="transmembrane region" description="Helical" evidence="1">
    <location>
        <begin position="83"/>
        <end position="109"/>
    </location>
</feature>
<sequence length="168" mass="18499">MKRIFTSLPVWIVLADMAYGFVLNILQSLNLSEAQLPKDGLPVSPDIAFSGLQVVANGGMIVIIGFGLLVLLQLNRTVLRGTILPIGIFRTLGLLAVMAFSLPSLWEWFWALLHFAGGSSTIAFNNPRYLITAFCQPLIALLCLWRLAGWYRLHKQPAAMATQTTADI</sequence>
<protein>
    <submittedName>
        <fullName evidence="2">Membrane protein</fullName>
    </submittedName>
</protein>
<name>A0A0J1C696_9NEIS</name>
<dbReference type="PATRIC" id="fig|1470200.3.peg.141"/>
<keyword evidence="1" id="KW-0472">Membrane</keyword>
<organism evidence="2 3">
    <name type="scientific">Neisseria arctica</name>
    <dbReference type="NCBI Taxonomy" id="1470200"/>
    <lineage>
        <taxon>Bacteria</taxon>
        <taxon>Pseudomonadati</taxon>
        <taxon>Pseudomonadota</taxon>
        <taxon>Betaproteobacteria</taxon>
        <taxon>Neisseriales</taxon>
        <taxon>Neisseriaceae</taxon>
        <taxon>Neisseria</taxon>
    </lineage>
</organism>
<evidence type="ECO:0000256" key="1">
    <source>
        <dbReference type="SAM" id="Phobius"/>
    </source>
</evidence>
<dbReference type="RefSeq" id="WP_047759966.1">
    <property type="nucleotide sequence ID" value="NZ_CP091510.1"/>
</dbReference>
<feature type="transmembrane region" description="Helical" evidence="1">
    <location>
        <begin position="47"/>
        <end position="71"/>
    </location>
</feature>
<dbReference type="OrthoDB" id="8606854at2"/>
<evidence type="ECO:0000313" key="2">
    <source>
        <dbReference type="EMBL" id="KLT73873.1"/>
    </source>
</evidence>
<evidence type="ECO:0000313" key="3">
    <source>
        <dbReference type="Proteomes" id="UP000036027"/>
    </source>
</evidence>
<dbReference type="EMBL" id="JTDO01000001">
    <property type="protein sequence ID" value="KLT73873.1"/>
    <property type="molecule type" value="Genomic_DNA"/>
</dbReference>
<proteinExistence type="predicted"/>
<keyword evidence="3" id="KW-1185">Reference proteome</keyword>